<proteinExistence type="predicted"/>
<dbReference type="Proteomes" id="UP000464658">
    <property type="component" value="Chromosome"/>
</dbReference>
<evidence type="ECO:0000256" key="2">
    <source>
        <dbReference type="ARBA" id="ARBA00022448"/>
    </source>
</evidence>
<dbReference type="PANTHER" id="PTHR32024:SF4">
    <property type="entry name" value="KTR SYSTEM POTASSIUM UPTAKE PROTEIN D"/>
    <property type="match status" value="1"/>
</dbReference>
<keyword evidence="2" id="KW-0813">Transport</keyword>
<accession>A0A5S9M9E6</accession>
<dbReference type="GO" id="GO:0005886">
    <property type="term" value="C:plasma membrane"/>
    <property type="evidence" value="ECO:0007669"/>
    <property type="project" value="UniProtKB-SubCell"/>
</dbReference>
<evidence type="ECO:0000256" key="4">
    <source>
        <dbReference type="ARBA" id="ARBA00022692"/>
    </source>
</evidence>
<dbReference type="GO" id="GO:0030001">
    <property type="term" value="P:metal ion transport"/>
    <property type="evidence" value="ECO:0007669"/>
    <property type="project" value="UniProtKB-ARBA"/>
</dbReference>
<keyword evidence="4 8" id="KW-0812">Transmembrane</keyword>
<dbReference type="Pfam" id="PF02386">
    <property type="entry name" value="TrkH"/>
    <property type="match status" value="1"/>
</dbReference>
<reference evidence="9 10" key="1">
    <citation type="submission" date="2019-12" db="EMBL/GenBank/DDBJ databases">
        <title>Full genome sequence of a Bacillus safensis strain isolated from commercially available natto in Indonesia.</title>
        <authorList>
            <person name="Yoshida M."/>
            <person name="Uomi M."/>
            <person name="Waturangi D."/>
            <person name="Ekaputri J.J."/>
            <person name="Setiamarga D.H.E."/>
        </authorList>
    </citation>
    <scope>NUCLEOTIDE SEQUENCE [LARGE SCALE GENOMIC DNA]</scope>
    <source>
        <strain evidence="9 10">IDN1</strain>
    </source>
</reference>
<evidence type="ECO:0000256" key="8">
    <source>
        <dbReference type="SAM" id="Phobius"/>
    </source>
</evidence>
<gene>
    <name evidence="9" type="ORF">BsIDN1_24020</name>
</gene>
<dbReference type="EMBL" id="AP021906">
    <property type="protein sequence ID" value="BBP88784.1"/>
    <property type="molecule type" value="Genomic_DNA"/>
</dbReference>
<evidence type="ECO:0000313" key="9">
    <source>
        <dbReference type="EMBL" id="BBP88784.1"/>
    </source>
</evidence>
<evidence type="ECO:0000256" key="6">
    <source>
        <dbReference type="ARBA" id="ARBA00023065"/>
    </source>
</evidence>
<keyword evidence="6" id="KW-0406">Ion transport</keyword>
<sequence>MLVEVKDYLFNQDRKHASFSLFTKITTLTFGGLVVVGAIGIYALEAGFSFVGKSWHEILFYSLFQSTATRSGGLTTLDITQLTEPTLFFLCMLMFIGASPSSVGAAFGQLRLLLIYLPCFILLGEINPSKSSRESFIKRILINLLW</sequence>
<evidence type="ECO:0000313" key="10">
    <source>
        <dbReference type="Proteomes" id="UP000464658"/>
    </source>
</evidence>
<evidence type="ECO:0000256" key="1">
    <source>
        <dbReference type="ARBA" id="ARBA00004651"/>
    </source>
</evidence>
<keyword evidence="7 8" id="KW-0472">Membrane</keyword>
<keyword evidence="5 8" id="KW-1133">Transmembrane helix</keyword>
<dbReference type="AlphaFoldDB" id="A0A5S9M9E6"/>
<feature type="transmembrane region" description="Helical" evidence="8">
    <location>
        <begin position="21"/>
        <end position="44"/>
    </location>
</feature>
<dbReference type="GO" id="GO:0008324">
    <property type="term" value="F:monoatomic cation transmembrane transporter activity"/>
    <property type="evidence" value="ECO:0007669"/>
    <property type="project" value="InterPro"/>
</dbReference>
<keyword evidence="3" id="KW-1003">Cell membrane</keyword>
<evidence type="ECO:0000256" key="7">
    <source>
        <dbReference type="ARBA" id="ARBA00023136"/>
    </source>
</evidence>
<dbReference type="InterPro" id="IPR003445">
    <property type="entry name" value="Cat_transpt"/>
</dbReference>
<evidence type="ECO:0000256" key="5">
    <source>
        <dbReference type="ARBA" id="ARBA00022989"/>
    </source>
</evidence>
<name>A0A5S9M9E6_BACIA</name>
<dbReference type="PANTHER" id="PTHR32024">
    <property type="entry name" value="TRK SYSTEM POTASSIUM UPTAKE PROTEIN TRKG-RELATED"/>
    <property type="match status" value="1"/>
</dbReference>
<evidence type="ECO:0000256" key="3">
    <source>
        <dbReference type="ARBA" id="ARBA00022475"/>
    </source>
</evidence>
<organism evidence="9 10">
    <name type="scientific">Bacillus safensis</name>
    <dbReference type="NCBI Taxonomy" id="561879"/>
    <lineage>
        <taxon>Bacteria</taxon>
        <taxon>Bacillati</taxon>
        <taxon>Bacillota</taxon>
        <taxon>Bacilli</taxon>
        <taxon>Bacillales</taxon>
        <taxon>Bacillaceae</taxon>
        <taxon>Bacillus</taxon>
    </lineage>
</organism>
<feature type="transmembrane region" description="Helical" evidence="8">
    <location>
        <begin position="87"/>
        <end position="107"/>
    </location>
</feature>
<comment type="subcellular location">
    <subcellularLocation>
        <location evidence="1">Cell membrane</location>
        <topology evidence="1">Multi-pass membrane protein</topology>
    </subcellularLocation>
</comment>
<protein>
    <submittedName>
        <fullName evidence="9">Uncharacterized protein</fullName>
    </submittedName>
</protein>